<gene>
    <name evidence="3" type="ORF">EHS25_000784</name>
</gene>
<dbReference type="OrthoDB" id="10410676at2759"/>
<evidence type="ECO:0000313" key="4">
    <source>
        <dbReference type="Proteomes" id="UP000279259"/>
    </source>
</evidence>
<sequence>MSDQSVTPLSDASTLSAEGQAQVKQLTKLLDEFADVINRTNVMSSTLQVPAPHLSMRHSDPAKMTDLEAGSMAKSFLNDRIQQLLAMGTQLDVHAEDKDGSDVDKETTRRYHAVVKVPAELTDSGNLSADDIAKGIEFWVGKSRAVSYARAGSSQRGPSAVHDDVISYYSDQIKKCDPTLLEAWMNGWTADRAELMKRYNDTDGGHFEDWVNNTLSSRREKTKSGPLAKLEILRAQPRSLLSGPCEGDIVQSVETSLKPITTKNLRTWLRSSKKNLADEMEELKQRIARRQDEDSSFTMSLDEALQATAQRQKAANRWTETVRSQTSVRDSLIHALLTKEGGPETDLANLALTPALYALGQQISMRNREHMVETRGPDYDDFPQSLEEHQMAIVNAIASENWESAITLSQNHLTPGEYGAKWHDDTKDLPEEFRSNSHSYALSDRFGRDNRVWSGRFKIEAVDTIEKGEWTVQSLVAILRSEIPKPGGDQYTAPVDSGAAAPGTIAESSVSGGNELTPATTALESAFSNLDIETPPGSVAEGN</sequence>
<evidence type="ECO:0000313" key="3">
    <source>
        <dbReference type="EMBL" id="RSH95692.1"/>
    </source>
</evidence>
<evidence type="ECO:0000256" key="2">
    <source>
        <dbReference type="SAM" id="MobiDB-lite"/>
    </source>
</evidence>
<feature type="coiled-coil region" evidence="1">
    <location>
        <begin position="266"/>
        <end position="293"/>
    </location>
</feature>
<accession>A0A427YX88</accession>
<reference evidence="3 4" key="1">
    <citation type="submission" date="2018-11" db="EMBL/GenBank/DDBJ databases">
        <title>Genome sequence of Saitozyma podzolica DSM 27192.</title>
        <authorList>
            <person name="Aliyu H."/>
            <person name="Gorte O."/>
            <person name="Ochsenreither K."/>
        </authorList>
    </citation>
    <scope>NUCLEOTIDE SEQUENCE [LARGE SCALE GENOMIC DNA]</scope>
    <source>
        <strain evidence="3 4">DSM 27192</strain>
    </source>
</reference>
<protein>
    <submittedName>
        <fullName evidence="3">Uncharacterized protein</fullName>
    </submittedName>
</protein>
<dbReference type="EMBL" id="RSCD01000001">
    <property type="protein sequence ID" value="RSH95692.1"/>
    <property type="molecule type" value="Genomic_DNA"/>
</dbReference>
<proteinExistence type="predicted"/>
<evidence type="ECO:0000256" key="1">
    <source>
        <dbReference type="SAM" id="Coils"/>
    </source>
</evidence>
<dbReference type="Proteomes" id="UP000279259">
    <property type="component" value="Unassembled WGS sequence"/>
</dbReference>
<dbReference type="AlphaFoldDB" id="A0A427YX88"/>
<organism evidence="3 4">
    <name type="scientific">Saitozyma podzolica</name>
    <dbReference type="NCBI Taxonomy" id="1890683"/>
    <lineage>
        <taxon>Eukaryota</taxon>
        <taxon>Fungi</taxon>
        <taxon>Dikarya</taxon>
        <taxon>Basidiomycota</taxon>
        <taxon>Agaricomycotina</taxon>
        <taxon>Tremellomycetes</taxon>
        <taxon>Tremellales</taxon>
        <taxon>Trimorphomycetaceae</taxon>
        <taxon>Saitozyma</taxon>
    </lineage>
</organism>
<keyword evidence="4" id="KW-1185">Reference proteome</keyword>
<feature type="region of interest" description="Disordered" evidence="2">
    <location>
        <begin position="486"/>
        <end position="519"/>
    </location>
</feature>
<feature type="compositionally biased region" description="Polar residues" evidence="2">
    <location>
        <begin position="506"/>
        <end position="519"/>
    </location>
</feature>
<name>A0A427YX88_9TREE</name>
<keyword evidence="1" id="KW-0175">Coiled coil</keyword>
<comment type="caution">
    <text evidence="3">The sequence shown here is derived from an EMBL/GenBank/DDBJ whole genome shotgun (WGS) entry which is preliminary data.</text>
</comment>